<dbReference type="Proteomes" id="UP000660885">
    <property type="component" value="Unassembled WGS sequence"/>
</dbReference>
<dbReference type="EMBL" id="JAETWB010000023">
    <property type="protein sequence ID" value="MBL6081196.1"/>
    <property type="molecule type" value="Genomic_DNA"/>
</dbReference>
<sequence length="117" mass="12507">MPVLIHLTPSSTVNLSTLRPPSWHAEVDAQQSSRCGGNPADVGLQRKGARSRGAILDGSDVVAAETEEVVDLIVGRKEALCLPRRLEALHLSLPLVLRQAEGFGSLSRSFVSGLAWL</sequence>
<gene>
    <name evidence="1" type="ORF">JMJ56_24665</name>
</gene>
<accession>A0ABS1U942</accession>
<dbReference type="RefSeq" id="WP_202834420.1">
    <property type="nucleotide sequence ID" value="NZ_JAETWB010000023.1"/>
</dbReference>
<evidence type="ECO:0000313" key="1">
    <source>
        <dbReference type="EMBL" id="MBL6081196.1"/>
    </source>
</evidence>
<keyword evidence="2" id="KW-1185">Reference proteome</keyword>
<reference evidence="1 2" key="1">
    <citation type="submission" date="2021-01" db="EMBL/GenBank/DDBJ databases">
        <title>Belnapia mucosa sp. nov. and Belnapia arida sp. nov., isolated from the Tabernas Desert (Almeria, Spain).</title>
        <authorList>
            <person name="Molina-Menor E."/>
            <person name="Vidal-Verdu A."/>
            <person name="Calonge A."/>
            <person name="Satari L."/>
            <person name="Pereto J."/>
            <person name="Porcar M."/>
        </authorList>
    </citation>
    <scope>NUCLEOTIDE SEQUENCE [LARGE SCALE GENOMIC DNA]</scope>
    <source>
        <strain evidence="1 2">T18</strain>
    </source>
</reference>
<name>A0ABS1U942_9PROT</name>
<comment type="caution">
    <text evidence="1">The sequence shown here is derived from an EMBL/GenBank/DDBJ whole genome shotgun (WGS) entry which is preliminary data.</text>
</comment>
<proteinExistence type="predicted"/>
<evidence type="ECO:0000313" key="2">
    <source>
        <dbReference type="Proteomes" id="UP000660885"/>
    </source>
</evidence>
<organism evidence="1 2">
    <name type="scientific">Belnapia arida</name>
    <dbReference type="NCBI Taxonomy" id="2804533"/>
    <lineage>
        <taxon>Bacteria</taxon>
        <taxon>Pseudomonadati</taxon>
        <taxon>Pseudomonadota</taxon>
        <taxon>Alphaproteobacteria</taxon>
        <taxon>Acetobacterales</taxon>
        <taxon>Roseomonadaceae</taxon>
        <taxon>Belnapia</taxon>
    </lineage>
</organism>
<protein>
    <submittedName>
        <fullName evidence="1">Uncharacterized protein</fullName>
    </submittedName>
</protein>